<feature type="domain" description="DUF7936" evidence="1">
    <location>
        <begin position="1"/>
        <end position="100"/>
    </location>
</feature>
<evidence type="ECO:0000313" key="2">
    <source>
        <dbReference type="EMBL" id="CAB5187426.1"/>
    </source>
</evidence>
<name>A0A6J7WA64_9CAUD</name>
<sequence>MITYIWTLGPLGVKLAEDGFTDVVYLVNWRLTGAEDTYSANVYGSANVPAPEGTFTPYNDLTEEQVQSWVESALGKEQVAAYKAAIAQQIELQKNPIDAVLPSPWQ</sequence>
<proteinExistence type="predicted"/>
<dbReference type="EMBL" id="LR798211">
    <property type="protein sequence ID" value="CAB5187426.1"/>
    <property type="molecule type" value="Genomic_DNA"/>
</dbReference>
<evidence type="ECO:0000259" key="1">
    <source>
        <dbReference type="Pfam" id="PF25590"/>
    </source>
</evidence>
<organism evidence="2">
    <name type="scientific">uncultured Caudovirales phage</name>
    <dbReference type="NCBI Taxonomy" id="2100421"/>
    <lineage>
        <taxon>Viruses</taxon>
        <taxon>Duplodnaviria</taxon>
        <taxon>Heunggongvirae</taxon>
        <taxon>Uroviricota</taxon>
        <taxon>Caudoviricetes</taxon>
        <taxon>Peduoviridae</taxon>
        <taxon>Maltschvirus</taxon>
        <taxon>Maltschvirus maltsch</taxon>
    </lineage>
</organism>
<gene>
    <name evidence="2" type="ORF">UFOVP161_46</name>
</gene>
<accession>A0A6J7WA64</accession>
<dbReference type="InterPro" id="IPR057696">
    <property type="entry name" value="DUF7936"/>
</dbReference>
<protein>
    <recommendedName>
        <fullName evidence="1">DUF7936 domain-containing protein</fullName>
    </recommendedName>
</protein>
<dbReference type="Pfam" id="PF25590">
    <property type="entry name" value="DUF7936"/>
    <property type="match status" value="1"/>
</dbReference>
<reference evidence="2" key="1">
    <citation type="submission" date="2020-05" db="EMBL/GenBank/DDBJ databases">
        <authorList>
            <person name="Chiriac C."/>
            <person name="Salcher M."/>
            <person name="Ghai R."/>
            <person name="Kavagutti S V."/>
        </authorList>
    </citation>
    <scope>NUCLEOTIDE SEQUENCE</scope>
</reference>